<feature type="transmembrane region" description="Helical" evidence="1">
    <location>
        <begin position="36"/>
        <end position="58"/>
    </location>
</feature>
<name>A0ABW8HRR0_9BACL</name>
<organism evidence="2 3">
    <name type="scientific">Paenibacillus illinoisensis</name>
    <dbReference type="NCBI Taxonomy" id="59845"/>
    <lineage>
        <taxon>Bacteria</taxon>
        <taxon>Bacillati</taxon>
        <taxon>Bacillota</taxon>
        <taxon>Bacilli</taxon>
        <taxon>Bacillales</taxon>
        <taxon>Paenibacillaceae</taxon>
        <taxon>Paenibacillus</taxon>
    </lineage>
</organism>
<protein>
    <submittedName>
        <fullName evidence="2">Bacteriocin-like WGxF protein</fullName>
    </submittedName>
</protein>
<reference evidence="2 3" key="1">
    <citation type="submission" date="2024-11" db="EMBL/GenBank/DDBJ databases">
        <title>Identification and Characterization of a Novel Fosfomycin Bacillithiol Transferase FosB8 in Paenibacillus illinoisensis.</title>
        <authorList>
            <person name="Lu W."/>
        </authorList>
    </citation>
    <scope>NUCLEOTIDE SEQUENCE [LARGE SCALE GENOMIC DNA]</scope>
    <source>
        <strain evidence="2 3">WP77</strain>
    </source>
</reference>
<gene>
    <name evidence="2" type="ORF">ACINKY_09050</name>
</gene>
<dbReference type="Proteomes" id="UP001618531">
    <property type="component" value="Unassembled WGS sequence"/>
</dbReference>
<proteinExistence type="predicted"/>
<sequence>MKIFGLAIINSVAVLLTVLIHKVIYRILLLSYDSLVLYWGIFVGVFLVLNLLINIFFLKEKS</sequence>
<dbReference type="NCBIfam" id="NF037932">
    <property type="entry name" value="ocin_sys_WGxF"/>
    <property type="match status" value="1"/>
</dbReference>
<keyword evidence="1" id="KW-0472">Membrane</keyword>
<keyword evidence="3" id="KW-1185">Reference proteome</keyword>
<keyword evidence="1" id="KW-0812">Transmembrane</keyword>
<feature type="transmembrane region" description="Helical" evidence="1">
    <location>
        <begin position="7"/>
        <end position="24"/>
    </location>
</feature>
<dbReference type="EMBL" id="JBIYSL010000002">
    <property type="protein sequence ID" value="MFK0522345.1"/>
    <property type="molecule type" value="Genomic_DNA"/>
</dbReference>
<evidence type="ECO:0000313" key="2">
    <source>
        <dbReference type="EMBL" id="MFK0522345.1"/>
    </source>
</evidence>
<accession>A0ABW8HRR0</accession>
<evidence type="ECO:0000256" key="1">
    <source>
        <dbReference type="SAM" id="Phobius"/>
    </source>
</evidence>
<evidence type="ECO:0000313" key="3">
    <source>
        <dbReference type="Proteomes" id="UP001618531"/>
    </source>
</evidence>
<comment type="caution">
    <text evidence="2">The sequence shown here is derived from an EMBL/GenBank/DDBJ whole genome shotgun (WGS) entry which is preliminary data.</text>
</comment>
<keyword evidence="1" id="KW-1133">Transmembrane helix</keyword>
<dbReference type="RefSeq" id="WP_402873829.1">
    <property type="nucleotide sequence ID" value="NZ_JBIYSL010000002.1"/>
</dbReference>